<organism evidence="2 3">
    <name type="scientific">Dyadobacter subterraneus</name>
    <dbReference type="NCBI Taxonomy" id="2773304"/>
    <lineage>
        <taxon>Bacteria</taxon>
        <taxon>Pseudomonadati</taxon>
        <taxon>Bacteroidota</taxon>
        <taxon>Cytophagia</taxon>
        <taxon>Cytophagales</taxon>
        <taxon>Spirosomataceae</taxon>
        <taxon>Dyadobacter</taxon>
    </lineage>
</organism>
<evidence type="ECO:0000313" key="3">
    <source>
        <dbReference type="Proteomes" id="UP000634134"/>
    </source>
</evidence>
<dbReference type="PANTHER" id="PTHR43798">
    <property type="entry name" value="MONOACYLGLYCEROL LIPASE"/>
    <property type="match status" value="1"/>
</dbReference>
<comment type="caution">
    <text evidence="2">The sequence shown here is derived from an EMBL/GenBank/DDBJ whole genome shotgun (WGS) entry which is preliminary data.</text>
</comment>
<keyword evidence="3" id="KW-1185">Reference proteome</keyword>
<dbReference type="InterPro" id="IPR029058">
    <property type="entry name" value="AB_hydrolase_fold"/>
</dbReference>
<sequence>MAKLKSNDVTIDYNIYGKGSVNLLFVHGSYIDQTYWTEQVKYFENDYSIITLDLAGHGKSGRERKNWSIERFADDVVNLIKELDLKNVILVGHSLGSDVNLIAASKFPEPIIGFVIVDNFKNAATPLPAEFENQVDTILENLKKDFAGTNEQYARMALLTEKSSPEITNKIVAAYRNTYEPMGQATMPEVFELYKTEKRLLPDLNLKIYLVNVNYMPTNEQALKDHAPHGFELKEIDGTCHFPMLENPEILNESLSVVFQEILGDITNLD</sequence>
<accession>A0ABR9WLS1</accession>
<name>A0ABR9WLS1_9BACT</name>
<dbReference type="RefSeq" id="WP_194124698.1">
    <property type="nucleotide sequence ID" value="NZ_JACYGY010000002.1"/>
</dbReference>
<dbReference type="Proteomes" id="UP000634134">
    <property type="component" value="Unassembled WGS sequence"/>
</dbReference>
<dbReference type="InterPro" id="IPR050266">
    <property type="entry name" value="AB_hydrolase_sf"/>
</dbReference>
<dbReference type="InterPro" id="IPR000073">
    <property type="entry name" value="AB_hydrolase_1"/>
</dbReference>
<keyword evidence="2" id="KW-0378">Hydrolase</keyword>
<dbReference type="SUPFAM" id="SSF53474">
    <property type="entry name" value="alpha/beta-Hydrolases"/>
    <property type="match status" value="1"/>
</dbReference>
<proteinExistence type="predicted"/>
<evidence type="ECO:0000259" key="1">
    <source>
        <dbReference type="Pfam" id="PF00561"/>
    </source>
</evidence>
<reference evidence="3" key="1">
    <citation type="submission" date="2023-07" db="EMBL/GenBank/DDBJ databases">
        <title>Dyadobacter sp. nov 'subterranea' isolated from contaminted grondwater.</title>
        <authorList>
            <person name="Szabo I."/>
            <person name="Al-Omari J."/>
            <person name="Szerdahelyi S.G."/>
            <person name="Rado J."/>
        </authorList>
    </citation>
    <scope>NUCLEOTIDE SEQUENCE [LARGE SCALE GENOMIC DNA]</scope>
    <source>
        <strain evidence="3">UP-52</strain>
    </source>
</reference>
<gene>
    <name evidence="2" type="ORF">IEE83_31805</name>
</gene>
<dbReference type="Gene3D" id="3.40.50.1820">
    <property type="entry name" value="alpha/beta hydrolase"/>
    <property type="match status" value="1"/>
</dbReference>
<dbReference type="GO" id="GO:0016787">
    <property type="term" value="F:hydrolase activity"/>
    <property type="evidence" value="ECO:0007669"/>
    <property type="project" value="UniProtKB-KW"/>
</dbReference>
<dbReference type="Pfam" id="PF00561">
    <property type="entry name" value="Abhydrolase_1"/>
    <property type="match status" value="1"/>
</dbReference>
<protein>
    <submittedName>
        <fullName evidence="2">Alpha/beta hydrolase</fullName>
    </submittedName>
</protein>
<evidence type="ECO:0000313" key="2">
    <source>
        <dbReference type="EMBL" id="MBE9466475.1"/>
    </source>
</evidence>
<dbReference type="EMBL" id="JACYGY010000002">
    <property type="protein sequence ID" value="MBE9466475.1"/>
    <property type="molecule type" value="Genomic_DNA"/>
</dbReference>
<feature type="domain" description="AB hydrolase-1" evidence="1">
    <location>
        <begin position="23"/>
        <end position="154"/>
    </location>
</feature>